<feature type="region of interest" description="Disordered" evidence="11">
    <location>
        <begin position="51"/>
        <end position="85"/>
    </location>
</feature>
<evidence type="ECO:0000256" key="10">
    <source>
        <dbReference type="RuleBase" id="RU364125"/>
    </source>
</evidence>
<evidence type="ECO:0000256" key="3">
    <source>
        <dbReference type="ARBA" id="ARBA00008281"/>
    </source>
</evidence>
<keyword evidence="6 10" id="KW-0812">Transmembrane</keyword>
<dbReference type="Proteomes" id="UP000309138">
    <property type="component" value="Unassembled WGS sequence"/>
</dbReference>
<feature type="compositionally biased region" description="Basic and acidic residues" evidence="11">
    <location>
        <begin position="61"/>
        <end position="74"/>
    </location>
</feature>
<keyword evidence="12" id="KW-0966">Cell projection</keyword>
<evidence type="ECO:0000256" key="6">
    <source>
        <dbReference type="ARBA" id="ARBA00022692"/>
    </source>
</evidence>
<keyword evidence="7 10" id="KW-0283">Flagellar rotation</keyword>
<evidence type="ECO:0000313" key="13">
    <source>
        <dbReference type="Proteomes" id="UP000309138"/>
    </source>
</evidence>
<keyword evidence="8 10" id="KW-1133">Transmembrane helix</keyword>
<evidence type="ECO:0000256" key="11">
    <source>
        <dbReference type="SAM" id="MobiDB-lite"/>
    </source>
</evidence>
<name>A0A4U1L6Z6_9SPHN</name>
<feature type="transmembrane region" description="Helical" evidence="10">
    <location>
        <begin position="21"/>
        <end position="42"/>
    </location>
</feature>
<dbReference type="OrthoDB" id="7058946at2"/>
<keyword evidence="12" id="KW-0282">Flagellum</keyword>
<keyword evidence="12" id="KW-0969">Cilium</keyword>
<evidence type="ECO:0000256" key="1">
    <source>
        <dbReference type="ARBA" id="ARBA00002254"/>
    </source>
</evidence>
<dbReference type="EMBL" id="SWKR01000002">
    <property type="protein sequence ID" value="TKD52006.1"/>
    <property type="molecule type" value="Genomic_DNA"/>
</dbReference>
<dbReference type="PANTHER" id="PTHR35091">
    <property type="entry name" value="FLAGELLAR PROTEIN FLIL"/>
    <property type="match status" value="1"/>
</dbReference>
<keyword evidence="13" id="KW-1185">Reference proteome</keyword>
<keyword evidence="9 10" id="KW-0472">Membrane</keyword>
<dbReference type="GO" id="GO:0071978">
    <property type="term" value="P:bacterial-type flagellum-dependent swarming motility"/>
    <property type="evidence" value="ECO:0007669"/>
    <property type="project" value="TreeGrafter"/>
</dbReference>
<evidence type="ECO:0000256" key="4">
    <source>
        <dbReference type="ARBA" id="ARBA00022475"/>
    </source>
</evidence>
<dbReference type="RefSeq" id="WP_136943938.1">
    <property type="nucleotide sequence ID" value="NZ_SWKR01000002.1"/>
</dbReference>
<evidence type="ECO:0000256" key="2">
    <source>
        <dbReference type="ARBA" id="ARBA00004162"/>
    </source>
</evidence>
<comment type="subcellular location">
    <subcellularLocation>
        <location evidence="10">Cell inner membrane</location>
    </subcellularLocation>
    <subcellularLocation>
        <location evidence="2">Cell membrane</location>
        <topology evidence="2">Single-pass membrane protein</topology>
    </subcellularLocation>
</comment>
<evidence type="ECO:0000256" key="9">
    <source>
        <dbReference type="ARBA" id="ARBA00023136"/>
    </source>
</evidence>
<evidence type="ECO:0000256" key="5">
    <source>
        <dbReference type="ARBA" id="ARBA00022500"/>
    </source>
</evidence>
<protein>
    <recommendedName>
        <fullName evidence="10">Flagellar protein FliL</fullName>
    </recommendedName>
</protein>
<comment type="caution">
    <text evidence="12">The sequence shown here is derived from an EMBL/GenBank/DDBJ whole genome shotgun (WGS) entry which is preliminary data.</text>
</comment>
<evidence type="ECO:0000256" key="7">
    <source>
        <dbReference type="ARBA" id="ARBA00022779"/>
    </source>
</evidence>
<comment type="function">
    <text evidence="1 10">Controls the rotational direction of flagella during chemotaxis.</text>
</comment>
<dbReference type="GO" id="GO:0006935">
    <property type="term" value="P:chemotaxis"/>
    <property type="evidence" value="ECO:0007669"/>
    <property type="project" value="UniProtKB-KW"/>
</dbReference>
<reference evidence="12 13" key="1">
    <citation type="submission" date="2019-04" db="EMBL/GenBank/DDBJ databases">
        <authorList>
            <person name="Yang Y."/>
            <person name="Wei D."/>
        </authorList>
    </citation>
    <scope>NUCLEOTIDE SEQUENCE [LARGE SCALE GENOMIC DNA]</scope>
    <source>
        <strain evidence="12 13">L-1-4w-11</strain>
    </source>
</reference>
<dbReference type="AlphaFoldDB" id="A0A4U1L6Z6"/>
<proteinExistence type="inferred from homology"/>
<accession>A0A4U1L6Z6</accession>
<sequence>MSDKKEAADAPAKKKGGKMKWVLIALGGLVLVGGGVGGGLYATGALAGDTEAEASGPRLVPKSEEKRAESKDGEGGGEAPPVGEGGEKYASTYYAMEKEFTSNLRDSVHFVQVGIAVSTHYDDSVIESLKTHEIAVRSAVLLALGETDEEMVFTSEGKRQLQKRLTKAINDVLKEKQGFGGIGNVYFTNFVVQ</sequence>
<dbReference type="GO" id="GO:0005886">
    <property type="term" value="C:plasma membrane"/>
    <property type="evidence" value="ECO:0007669"/>
    <property type="project" value="UniProtKB-SubCell"/>
</dbReference>
<dbReference type="InterPro" id="IPR005503">
    <property type="entry name" value="FliL"/>
</dbReference>
<gene>
    <name evidence="12" type="ORF">FBR43_15615</name>
</gene>
<keyword evidence="4" id="KW-1003">Cell membrane</keyword>
<dbReference type="GO" id="GO:0009425">
    <property type="term" value="C:bacterial-type flagellum basal body"/>
    <property type="evidence" value="ECO:0007669"/>
    <property type="project" value="InterPro"/>
</dbReference>
<evidence type="ECO:0000313" key="12">
    <source>
        <dbReference type="EMBL" id="TKD52006.1"/>
    </source>
</evidence>
<organism evidence="12 13">
    <name type="scientific">Sphingomonas baiyangensis</name>
    <dbReference type="NCBI Taxonomy" id="2572576"/>
    <lineage>
        <taxon>Bacteria</taxon>
        <taxon>Pseudomonadati</taxon>
        <taxon>Pseudomonadota</taxon>
        <taxon>Alphaproteobacteria</taxon>
        <taxon>Sphingomonadales</taxon>
        <taxon>Sphingomonadaceae</taxon>
        <taxon>Sphingomonas</taxon>
    </lineage>
</organism>
<keyword evidence="10" id="KW-0997">Cell inner membrane</keyword>
<evidence type="ECO:0000256" key="8">
    <source>
        <dbReference type="ARBA" id="ARBA00022989"/>
    </source>
</evidence>
<dbReference type="PANTHER" id="PTHR35091:SF2">
    <property type="entry name" value="FLAGELLAR PROTEIN FLIL"/>
    <property type="match status" value="1"/>
</dbReference>
<dbReference type="Pfam" id="PF03748">
    <property type="entry name" value="FliL"/>
    <property type="match status" value="1"/>
</dbReference>
<comment type="similarity">
    <text evidence="3 10">Belongs to the FliL family.</text>
</comment>
<keyword evidence="5 10" id="KW-0145">Chemotaxis</keyword>